<protein>
    <submittedName>
        <fullName evidence="2">Uncharacterized protein</fullName>
    </submittedName>
</protein>
<proteinExistence type="predicted"/>
<feature type="compositionally biased region" description="Polar residues" evidence="1">
    <location>
        <begin position="113"/>
        <end position="125"/>
    </location>
</feature>
<feature type="region of interest" description="Disordered" evidence="1">
    <location>
        <begin position="101"/>
        <end position="195"/>
    </location>
</feature>
<gene>
    <name evidence="2" type="ORF">IWZ03DRAFT_175683</name>
</gene>
<dbReference type="Proteomes" id="UP001363622">
    <property type="component" value="Unassembled WGS sequence"/>
</dbReference>
<reference evidence="2 3" key="1">
    <citation type="submission" date="2024-04" db="EMBL/GenBank/DDBJ databases">
        <title>Phyllosticta paracitricarpa is synonymous to the EU quarantine fungus P. citricarpa based on phylogenomic analyses.</title>
        <authorList>
            <consortium name="Lawrence Berkeley National Laboratory"/>
            <person name="Van Ingen-Buijs V.A."/>
            <person name="Van Westerhoven A.C."/>
            <person name="Haridas S."/>
            <person name="Skiadas P."/>
            <person name="Martin F."/>
            <person name="Groenewald J.Z."/>
            <person name="Crous P.W."/>
            <person name="Seidl M.F."/>
        </authorList>
    </citation>
    <scope>NUCLEOTIDE SEQUENCE [LARGE SCALE GENOMIC DNA]</scope>
    <source>
        <strain evidence="2 3">CBS 123371</strain>
    </source>
</reference>
<dbReference type="EMBL" id="JBBPHU010000005">
    <property type="protein sequence ID" value="KAK7517598.1"/>
    <property type="molecule type" value="Genomic_DNA"/>
</dbReference>
<organism evidence="2 3">
    <name type="scientific">Phyllosticta citriasiana</name>
    <dbReference type="NCBI Taxonomy" id="595635"/>
    <lineage>
        <taxon>Eukaryota</taxon>
        <taxon>Fungi</taxon>
        <taxon>Dikarya</taxon>
        <taxon>Ascomycota</taxon>
        <taxon>Pezizomycotina</taxon>
        <taxon>Dothideomycetes</taxon>
        <taxon>Dothideomycetes incertae sedis</taxon>
        <taxon>Botryosphaeriales</taxon>
        <taxon>Phyllostictaceae</taxon>
        <taxon>Phyllosticta</taxon>
    </lineage>
</organism>
<evidence type="ECO:0000313" key="3">
    <source>
        <dbReference type="Proteomes" id="UP001363622"/>
    </source>
</evidence>
<evidence type="ECO:0000313" key="2">
    <source>
        <dbReference type="EMBL" id="KAK7517598.1"/>
    </source>
</evidence>
<sequence length="271" mass="30303">MLATYPLYPAYSDSPRVTRMRLPFPSESASVFARLPISLLLQRFFARSLLLSPMSPPTPHHLSCMSLHPPLRCNRYIGRQAGRIAPWPAYLGISSHRSLASNGVRPGTDRHTAANTRQWPASSTTTRKEPAVSRAHARGRRDSSAGWLDGRPEPTYPARSSHARSIAAVIHDGRSEEEEEEEEGRRLGKTRPAQVGRLASRRPECARCRAGCVMGRSEGQERGRVCWPPRLFHAVFQRHEAGLGRAAGRQAWWVIRNRGWKGEVGGRLVDH</sequence>
<name>A0ABR1KNV4_9PEZI</name>
<keyword evidence="3" id="KW-1185">Reference proteome</keyword>
<evidence type="ECO:0000256" key="1">
    <source>
        <dbReference type="SAM" id="MobiDB-lite"/>
    </source>
</evidence>
<accession>A0ABR1KNV4</accession>
<comment type="caution">
    <text evidence="2">The sequence shown here is derived from an EMBL/GenBank/DDBJ whole genome shotgun (WGS) entry which is preliminary data.</text>
</comment>